<dbReference type="InterPro" id="IPR045570">
    <property type="entry name" value="Metalloprtase-TldD/E_cen_dom"/>
</dbReference>
<feature type="domain" description="Metalloprotease TldD/E C-terminal" evidence="6">
    <location>
        <begin position="259"/>
        <end position="490"/>
    </location>
</feature>
<dbReference type="PANTHER" id="PTHR30624">
    <property type="entry name" value="UNCHARACTERIZED PROTEIN TLDD AND PMBA"/>
    <property type="match status" value="1"/>
</dbReference>
<organism evidence="8 9">
    <name type="scientific">Hyalangium rubrum</name>
    <dbReference type="NCBI Taxonomy" id="3103134"/>
    <lineage>
        <taxon>Bacteria</taxon>
        <taxon>Pseudomonadati</taxon>
        <taxon>Myxococcota</taxon>
        <taxon>Myxococcia</taxon>
        <taxon>Myxococcales</taxon>
        <taxon>Cystobacterineae</taxon>
        <taxon>Archangiaceae</taxon>
        <taxon>Hyalangium</taxon>
    </lineage>
</organism>
<dbReference type="InterPro" id="IPR051463">
    <property type="entry name" value="Peptidase_U62_metallo"/>
</dbReference>
<reference evidence="8 9" key="1">
    <citation type="submission" date="2023-12" db="EMBL/GenBank/DDBJ databases">
        <title>the genome sequence of Hyalangium sp. s54d21.</title>
        <authorList>
            <person name="Zhang X."/>
        </authorList>
    </citation>
    <scope>NUCLEOTIDE SEQUENCE [LARGE SCALE GENOMIC DNA]</scope>
    <source>
        <strain evidence="9">s54d21</strain>
    </source>
</reference>
<evidence type="ECO:0000256" key="2">
    <source>
        <dbReference type="ARBA" id="ARBA00022670"/>
    </source>
</evidence>
<feature type="domain" description="Metalloprotease TldD/E N-terminal" evidence="5">
    <location>
        <begin position="51"/>
        <end position="115"/>
    </location>
</feature>
<keyword evidence="2" id="KW-0645">Protease</keyword>
<evidence type="ECO:0000313" key="8">
    <source>
        <dbReference type="EMBL" id="MDY7225413.1"/>
    </source>
</evidence>
<dbReference type="InterPro" id="IPR002510">
    <property type="entry name" value="Metalloprtase-TldD/E_N"/>
</dbReference>
<dbReference type="RefSeq" id="WP_321544123.1">
    <property type="nucleotide sequence ID" value="NZ_JAXIVS010000001.1"/>
</dbReference>
<dbReference type="Pfam" id="PF19289">
    <property type="entry name" value="PmbA_TldD_3rd"/>
    <property type="match status" value="1"/>
</dbReference>
<dbReference type="PANTHER" id="PTHR30624:SF4">
    <property type="entry name" value="METALLOPROTEASE TLDD"/>
    <property type="match status" value="1"/>
</dbReference>
<protein>
    <submittedName>
        <fullName evidence="8">Metallopeptidase TldD-related protein</fullName>
    </submittedName>
</protein>
<evidence type="ECO:0000259" key="5">
    <source>
        <dbReference type="Pfam" id="PF01523"/>
    </source>
</evidence>
<dbReference type="InterPro" id="IPR035068">
    <property type="entry name" value="TldD/PmbA_N"/>
</dbReference>
<dbReference type="Proteomes" id="UP001291309">
    <property type="component" value="Unassembled WGS sequence"/>
</dbReference>
<dbReference type="Pfam" id="PF01523">
    <property type="entry name" value="PmbA_TldD_1st"/>
    <property type="match status" value="1"/>
</dbReference>
<dbReference type="EMBL" id="JAXIVS010000001">
    <property type="protein sequence ID" value="MDY7225413.1"/>
    <property type="molecule type" value="Genomic_DNA"/>
</dbReference>
<proteinExistence type="inferred from homology"/>
<comment type="caution">
    <text evidence="8">The sequence shown here is derived from an EMBL/GenBank/DDBJ whole genome shotgun (WGS) entry which is preliminary data.</text>
</comment>
<keyword evidence="4" id="KW-0482">Metalloprotease</keyword>
<gene>
    <name evidence="8" type="ORF">SYV04_03430</name>
</gene>
<evidence type="ECO:0000256" key="4">
    <source>
        <dbReference type="ARBA" id="ARBA00023049"/>
    </source>
</evidence>
<evidence type="ECO:0000256" key="3">
    <source>
        <dbReference type="ARBA" id="ARBA00022801"/>
    </source>
</evidence>
<feature type="domain" description="Metalloprotease TldD/E central" evidence="7">
    <location>
        <begin position="140"/>
        <end position="249"/>
    </location>
</feature>
<keyword evidence="3" id="KW-0378">Hydrolase</keyword>
<name>A0ABU5GW44_9BACT</name>
<dbReference type="Pfam" id="PF19290">
    <property type="entry name" value="PmbA_TldD_2nd"/>
    <property type="match status" value="1"/>
</dbReference>
<evidence type="ECO:0000313" key="9">
    <source>
        <dbReference type="Proteomes" id="UP001291309"/>
    </source>
</evidence>
<dbReference type="InterPro" id="IPR036059">
    <property type="entry name" value="TldD/PmbA_sf"/>
</dbReference>
<comment type="similarity">
    <text evidence="1">Belongs to the peptidase U62 family.</text>
</comment>
<dbReference type="InterPro" id="IPR025502">
    <property type="entry name" value="TldD"/>
</dbReference>
<dbReference type="SUPFAM" id="SSF111283">
    <property type="entry name" value="Putative modulator of DNA gyrase, PmbA/TldD"/>
    <property type="match status" value="1"/>
</dbReference>
<dbReference type="InterPro" id="IPR045569">
    <property type="entry name" value="Metalloprtase-TldD/E_C"/>
</dbReference>
<sequence>MPRASATTTKRPTPAQLAPLATRQVAAAPLLPQPQLERLLAVAMERGADFAEVYVERGLLTAVVLEEGRIKSAQTGLTQGVGVRVISGAKVGYAYSDDLEEAALLRTARTAAMIAQGGGSEQSYKVSRTPAPSYYKVPTPLADIDVARKAELVLRADKAARGFDKRITQVNGSYADVTKRIAVGNTLGHYTEDTQDLCRLSVQVVAEGKNKERRTGFYGGGGRVSFSHFDTFTPESVGREAARQAIATLGAAECQAGPQTVVLAPGWSGILLHEAVGHGLEADFIRKGTSLFAGKVGQKVASDLVTVIDDGTVANSRGSINVDDEGVAGERKVLIEKGVLKGYMYDSFNAKLMGQRSTGSGRRESFKHMPLPRMTNTYLAPGDHHPEDIIKEVKRGLYCAHFGGGQVDITNGNFVFEVSEAYQIEDGKLGRPVKNAILIGVGPEALKNVSRVGCDPMPDPGLGTCGKDGQSVPVGVGLPTLRIDNMTVGGTKVA</sequence>
<evidence type="ECO:0000259" key="6">
    <source>
        <dbReference type="Pfam" id="PF19289"/>
    </source>
</evidence>
<evidence type="ECO:0000259" key="7">
    <source>
        <dbReference type="Pfam" id="PF19290"/>
    </source>
</evidence>
<accession>A0ABU5GW44</accession>
<dbReference type="Gene3D" id="3.30.2290.10">
    <property type="entry name" value="PmbA/TldD superfamily"/>
    <property type="match status" value="1"/>
</dbReference>
<dbReference type="PIRSF" id="PIRSF004919">
    <property type="entry name" value="TldD"/>
    <property type="match status" value="1"/>
</dbReference>
<keyword evidence="9" id="KW-1185">Reference proteome</keyword>
<evidence type="ECO:0000256" key="1">
    <source>
        <dbReference type="ARBA" id="ARBA00005836"/>
    </source>
</evidence>